<protein>
    <submittedName>
        <fullName evidence="2">Uncharacterized protein</fullName>
    </submittedName>
</protein>
<feature type="transmembrane region" description="Helical" evidence="1">
    <location>
        <begin position="72"/>
        <end position="95"/>
    </location>
</feature>
<dbReference type="Proteomes" id="UP000605733">
    <property type="component" value="Unassembled WGS sequence"/>
</dbReference>
<reference evidence="3" key="1">
    <citation type="journal article" date="2019" name="Int. J. Syst. Evol. Microbiol.">
        <title>The Global Catalogue of Microorganisms (GCM) 10K type strain sequencing project: providing services to taxonomists for standard genome sequencing and annotation.</title>
        <authorList>
            <consortium name="The Broad Institute Genomics Platform"/>
            <consortium name="The Broad Institute Genome Sequencing Center for Infectious Disease"/>
            <person name="Wu L."/>
            <person name="Ma J."/>
        </authorList>
    </citation>
    <scope>NUCLEOTIDE SEQUENCE [LARGE SCALE GENOMIC DNA]</scope>
    <source>
        <strain evidence="3">CGMCC 1.15422</strain>
    </source>
</reference>
<evidence type="ECO:0000256" key="1">
    <source>
        <dbReference type="SAM" id="Phobius"/>
    </source>
</evidence>
<feature type="transmembrane region" description="Helical" evidence="1">
    <location>
        <begin position="31"/>
        <end position="51"/>
    </location>
</feature>
<sequence>MALFLIYSKKIQKKMKLFRDKTFIKGLAYDLAGMATIAIPLVGPFLDLIWAPYAAKKMREMYPGRKGKLASVLVFIEEILPGTDIIPTFTLMYLYTYVWKKEPSKVQIIEVESY</sequence>
<accession>A0ABQ1WS84</accession>
<comment type="caution">
    <text evidence="2">The sequence shown here is derived from an EMBL/GenBank/DDBJ whole genome shotgun (WGS) entry which is preliminary data.</text>
</comment>
<gene>
    <name evidence="2" type="ORF">GCM10011532_28270</name>
</gene>
<organism evidence="2 3">
    <name type="scientific">Christiangramia forsetii</name>
    <dbReference type="NCBI Taxonomy" id="411153"/>
    <lineage>
        <taxon>Bacteria</taxon>
        <taxon>Pseudomonadati</taxon>
        <taxon>Bacteroidota</taxon>
        <taxon>Flavobacteriia</taxon>
        <taxon>Flavobacteriales</taxon>
        <taxon>Flavobacteriaceae</taxon>
        <taxon>Christiangramia</taxon>
    </lineage>
</organism>
<proteinExistence type="predicted"/>
<evidence type="ECO:0000313" key="3">
    <source>
        <dbReference type="Proteomes" id="UP000605733"/>
    </source>
</evidence>
<evidence type="ECO:0000313" key="2">
    <source>
        <dbReference type="EMBL" id="GGG42757.1"/>
    </source>
</evidence>
<name>A0ABQ1WS84_9FLAO</name>
<keyword evidence="3" id="KW-1185">Reference proteome</keyword>
<keyword evidence="1" id="KW-1133">Transmembrane helix</keyword>
<dbReference type="EMBL" id="BMIX01000007">
    <property type="protein sequence ID" value="GGG42757.1"/>
    <property type="molecule type" value="Genomic_DNA"/>
</dbReference>
<keyword evidence="1" id="KW-0472">Membrane</keyword>
<keyword evidence="1" id="KW-0812">Transmembrane</keyword>